<accession>A0A1E3L0S9</accession>
<feature type="transmembrane region" description="Helical" evidence="2">
    <location>
        <begin position="53"/>
        <end position="74"/>
    </location>
</feature>
<dbReference type="Pfam" id="PF13786">
    <property type="entry name" value="DUF4179"/>
    <property type="match status" value="1"/>
</dbReference>
<feature type="compositionally biased region" description="Basic and acidic residues" evidence="1">
    <location>
        <begin position="1"/>
        <end position="10"/>
    </location>
</feature>
<protein>
    <recommendedName>
        <fullName evidence="3">DUF4179 domain-containing protein</fullName>
    </recommendedName>
</protein>
<feature type="region of interest" description="Disordered" evidence="1">
    <location>
        <begin position="1"/>
        <end position="35"/>
    </location>
</feature>
<dbReference type="AlphaFoldDB" id="A0A1E3L0S9"/>
<keyword evidence="2" id="KW-0472">Membrane</keyword>
<evidence type="ECO:0000313" key="4">
    <source>
        <dbReference type="EMBL" id="ODP27211.1"/>
    </source>
</evidence>
<comment type="caution">
    <text evidence="4">The sequence shown here is derived from an EMBL/GenBank/DDBJ whole genome shotgun (WGS) entry which is preliminary data.</text>
</comment>
<proteinExistence type="predicted"/>
<organism evidence="4 5">
    <name type="scientific">Paenibacillus nuruki</name>
    <dbReference type="NCBI Taxonomy" id="1886670"/>
    <lineage>
        <taxon>Bacteria</taxon>
        <taxon>Bacillati</taxon>
        <taxon>Bacillota</taxon>
        <taxon>Bacilli</taxon>
        <taxon>Bacillales</taxon>
        <taxon>Paenibacillaceae</taxon>
        <taxon>Paenibacillus</taxon>
    </lineage>
</organism>
<dbReference type="RefSeq" id="WP_069328728.1">
    <property type="nucleotide sequence ID" value="NZ_MDER01000064.1"/>
</dbReference>
<dbReference type="InterPro" id="IPR025436">
    <property type="entry name" value="DUF4179"/>
</dbReference>
<reference evidence="4 5" key="1">
    <citation type="submission" date="2016-08" db="EMBL/GenBank/DDBJ databases">
        <title>Genome sequencing of Paenibacillus sp. TI45-13ar, isolated from Korean traditional nuruk.</title>
        <authorList>
            <person name="Kim S.-J."/>
        </authorList>
    </citation>
    <scope>NUCLEOTIDE SEQUENCE [LARGE SCALE GENOMIC DNA]</scope>
    <source>
        <strain evidence="4 5">TI45-13ar</strain>
    </source>
</reference>
<gene>
    <name evidence="4" type="ORF">PTI45_03336</name>
</gene>
<keyword evidence="5" id="KW-1185">Reference proteome</keyword>
<sequence>MSTSKQEHSKSSSTPLHTQTPSVSEMSHTPTPTDEEALFEAKRMRSRFPWLDARLLVVVGFTSVVMLILLIVPMPTESTNTTASSWGKLEPFQQYQSEVIQNQSLISAIKHNYIQYVNESAEKDGYIVTVNAVTADENQLILLYTAKSLNGQEIYGMNSVKLSSIATGKSLGHSRNNGTHDADRENVFRGTTTIRLKSREPFPQEIAAKFQIASVDEGRLSDPVTNTSTEDMHHSPTLLIHFSLASQFKRPETEIVYPNHTITLGDHTVALARVEMSPLEMRVRFTSDQPFEPYNTSRQWVEATGILAGEGDQEVLLRALNRKVAFDDPNSYEYIFYSNLLDQPKTLQLQVVTRDADHVGDPTLIQIK</sequence>
<keyword evidence="2" id="KW-0812">Transmembrane</keyword>
<evidence type="ECO:0000256" key="1">
    <source>
        <dbReference type="SAM" id="MobiDB-lite"/>
    </source>
</evidence>
<evidence type="ECO:0000313" key="5">
    <source>
        <dbReference type="Proteomes" id="UP000094578"/>
    </source>
</evidence>
<feature type="domain" description="DUF4179" evidence="3">
    <location>
        <begin position="62"/>
        <end position="148"/>
    </location>
</feature>
<feature type="compositionally biased region" description="Polar residues" evidence="1">
    <location>
        <begin position="15"/>
        <end position="32"/>
    </location>
</feature>
<evidence type="ECO:0000259" key="3">
    <source>
        <dbReference type="Pfam" id="PF13786"/>
    </source>
</evidence>
<dbReference type="EMBL" id="MDER01000064">
    <property type="protein sequence ID" value="ODP27211.1"/>
    <property type="molecule type" value="Genomic_DNA"/>
</dbReference>
<evidence type="ECO:0000256" key="2">
    <source>
        <dbReference type="SAM" id="Phobius"/>
    </source>
</evidence>
<dbReference type="Gene3D" id="2.60.40.1630">
    <property type="entry name" value="bacillus anthracis domain"/>
    <property type="match status" value="1"/>
</dbReference>
<keyword evidence="2" id="KW-1133">Transmembrane helix</keyword>
<dbReference type="STRING" id="1886670.PTI45_03336"/>
<dbReference type="Proteomes" id="UP000094578">
    <property type="component" value="Unassembled WGS sequence"/>
</dbReference>
<name>A0A1E3L0S9_9BACL</name>